<name>A0A834X392_9FABA</name>
<proteinExistence type="predicted"/>
<organism evidence="1 2">
    <name type="scientific">Senna tora</name>
    <dbReference type="NCBI Taxonomy" id="362788"/>
    <lineage>
        <taxon>Eukaryota</taxon>
        <taxon>Viridiplantae</taxon>
        <taxon>Streptophyta</taxon>
        <taxon>Embryophyta</taxon>
        <taxon>Tracheophyta</taxon>
        <taxon>Spermatophyta</taxon>
        <taxon>Magnoliopsida</taxon>
        <taxon>eudicotyledons</taxon>
        <taxon>Gunneridae</taxon>
        <taxon>Pentapetalae</taxon>
        <taxon>rosids</taxon>
        <taxon>fabids</taxon>
        <taxon>Fabales</taxon>
        <taxon>Fabaceae</taxon>
        <taxon>Caesalpinioideae</taxon>
        <taxon>Cassia clade</taxon>
        <taxon>Senna</taxon>
    </lineage>
</organism>
<protein>
    <submittedName>
        <fullName evidence="1">Protein HAPLESS 2-like</fullName>
    </submittedName>
</protein>
<dbReference type="OrthoDB" id="1916120at2759"/>
<evidence type="ECO:0000313" key="1">
    <source>
        <dbReference type="EMBL" id="KAF7836743.1"/>
    </source>
</evidence>
<dbReference type="EMBL" id="JAAIUW010000004">
    <property type="protein sequence ID" value="KAF7836743.1"/>
    <property type="molecule type" value="Genomic_DNA"/>
</dbReference>
<dbReference type="Proteomes" id="UP000634136">
    <property type="component" value="Unassembled WGS sequence"/>
</dbReference>
<dbReference type="PANTHER" id="PTHR35278:SF1">
    <property type="entry name" value="F8K7.16"/>
    <property type="match status" value="1"/>
</dbReference>
<reference evidence="1" key="1">
    <citation type="submission" date="2020-09" db="EMBL/GenBank/DDBJ databases">
        <title>Genome-Enabled Discovery of Anthraquinone Biosynthesis in Senna tora.</title>
        <authorList>
            <person name="Kang S.-H."/>
            <person name="Pandey R.P."/>
            <person name="Lee C.-M."/>
            <person name="Sim J.-S."/>
            <person name="Jeong J.-T."/>
            <person name="Choi B.-S."/>
            <person name="Jung M."/>
            <person name="Ginzburg D."/>
            <person name="Zhao K."/>
            <person name="Won S.Y."/>
            <person name="Oh T.-J."/>
            <person name="Yu Y."/>
            <person name="Kim N.-H."/>
            <person name="Lee O.R."/>
            <person name="Lee T.-H."/>
            <person name="Bashyal P."/>
            <person name="Kim T.-S."/>
            <person name="Lee W.-H."/>
            <person name="Kawkins C."/>
            <person name="Kim C.-K."/>
            <person name="Kim J.S."/>
            <person name="Ahn B.O."/>
            <person name="Rhee S.Y."/>
            <person name="Sohng J.K."/>
        </authorList>
    </citation>
    <scope>NUCLEOTIDE SEQUENCE</scope>
    <source>
        <tissue evidence="1">Leaf</tissue>
    </source>
</reference>
<keyword evidence="2" id="KW-1185">Reference proteome</keyword>
<evidence type="ECO:0000313" key="2">
    <source>
        <dbReference type="Proteomes" id="UP000634136"/>
    </source>
</evidence>
<dbReference type="AlphaFoldDB" id="A0A834X392"/>
<dbReference type="PANTHER" id="PTHR35278">
    <property type="entry name" value="TRANSMEMBRANE PROTEIN-RELATED"/>
    <property type="match status" value="1"/>
</dbReference>
<gene>
    <name evidence="1" type="ORF">G2W53_011602</name>
</gene>
<accession>A0A834X392</accession>
<comment type="caution">
    <text evidence="1">The sequence shown here is derived from an EMBL/GenBank/DDBJ whole genome shotgun (WGS) entry which is preliminary data.</text>
</comment>
<sequence>MANIVESFASALAKVVAKLFSSPIDFLSGKSCSSLCGPTWDFMCYVENFCIANLLRLTLVFLLLYIDFLPPRPPLQPLLRHHVAVPGAAGRTGAVGARAGGLASPGPDPRPIRDVTSFGTKIEVFHFASGEGKG</sequence>